<dbReference type="PANTHER" id="PTHR46796:SF6">
    <property type="entry name" value="ARAC SUBFAMILY"/>
    <property type="match status" value="1"/>
</dbReference>
<dbReference type="SMART" id="SM00342">
    <property type="entry name" value="HTH_ARAC"/>
    <property type="match status" value="1"/>
</dbReference>
<dbReference type="Pfam" id="PF14525">
    <property type="entry name" value="AraC_binding_2"/>
    <property type="match status" value="1"/>
</dbReference>
<dbReference type="AlphaFoldDB" id="A0A0T6LU30"/>
<dbReference type="GO" id="GO:0003700">
    <property type="term" value="F:DNA-binding transcription factor activity"/>
    <property type="evidence" value="ECO:0007669"/>
    <property type="project" value="InterPro"/>
</dbReference>
<gene>
    <name evidence="5" type="ORF">AQ490_19685</name>
</gene>
<dbReference type="PROSITE" id="PS01124">
    <property type="entry name" value="HTH_ARAC_FAMILY_2"/>
    <property type="match status" value="1"/>
</dbReference>
<evidence type="ECO:0000256" key="1">
    <source>
        <dbReference type="ARBA" id="ARBA00023015"/>
    </source>
</evidence>
<dbReference type="STRING" id="76728.AQ490_19685"/>
<evidence type="ECO:0000259" key="4">
    <source>
        <dbReference type="PROSITE" id="PS01124"/>
    </source>
</evidence>
<name>A0A0T6LU30_WENVI</name>
<evidence type="ECO:0000256" key="2">
    <source>
        <dbReference type="ARBA" id="ARBA00023125"/>
    </source>
</evidence>
<keyword evidence="3" id="KW-0804">Transcription</keyword>
<feature type="domain" description="HTH araC/xylS-type" evidence="4">
    <location>
        <begin position="166"/>
        <end position="267"/>
    </location>
</feature>
<comment type="caution">
    <text evidence="5">The sequence shown here is derived from an EMBL/GenBank/DDBJ whole genome shotgun (WGS) entry which is preliminary data.</text>
</comment>
<reference evidence="5 6" key="1">
    <citation type="submission" date="2015-10" db="EMBL/GenBank/DDBJ databases">
        <title>Draft genome sequence of pyrrolomycin-producing Streptomyces vitaminophilus.</title>
        <authorList>
            <person name="Graham D.E."/>
            <person name="Mahan K.M."/>
            <person name="Klingeman D.M."/>
            <person name="Hettich R.L."/>
            <person name="Parry R.J."/>
        </authorList>
    </citation>
    <scope>NUCLEOTIDE SEQUENCE [LARGE SCALE GENOMIC DNA]</scope>
    <source>
        <strain evidence="5 6">ATCC 31673</strain>
    </source>
</reference>
<keyword evidence="6" id="KW-1185">Reference proteome</keyword>
<dbReference type="Gene3D" id="1.10.10.60">
    <property type="entry name" value="Homeodomain-like"/>
    <property type="match status" value="1"/>
</dbReference>
<protein>
    <recommendedName>
        <fullName evidence="4">HTH araC/xylS-type domain-containing protein</fullName>
    </recommendedName>
</protein>
<evidence type="ECO:0000313" key="5">
    <source>
        <dbReference type="EMBL" id="KRV49552.1"/>
    </source>
</evidence>
<evidence type="ECO:0000313" key="6">
    <source>
        <dbReference type="Proteomes" id="UP000050867"/>
    </source>
</evidence>
<dbReference type="InterPro" id="IPR009057">
    <property type="entry name" value="Homeodomain-like_sf"/>
</dbReference>
<dbReference type="PANTHER" id="PTHR46796">
    <property type="entry name" value="HTH-TYPE TRANSCRIPTIONAL ACTIVATOR RHAS-RELATED"/>
    <property type="match status" value="1"/>
</dbReference>
<proteinExistence type="predicted"/>
<keyword evidence="1" id="KW-0805">Transcription regulation</keyword>
<sequence length="289" mass="30656">MLFRAELGRLAVAVAESGPDALGGRLPGGPLVLARPVSGALRVEQDGQNALVTPRTLVALDTSRPHHVVVPCRAHVVALLVPHALVGLNPEDTTGLTAATWSGTEAAAAPLFHLLAGIDRSIAQLAPATAEQLGSGITDLVGALLVRRLCRDTAAEAAELRRSLLLRIQSDARLNLSDPDLGPAGMARRHHVSLRYLHKVFHEQGLSPASWIRDERLARCRTDLLDPRLAHLTIAAIGERSGLRGASTFTRLFRERYGVTPGEFRRAAVHATATSPGAVAIVRTPAPVG</sequence>
<dbReference type="InterPro" id="IPR050204">
    <property type="entry name" value="AraC_XylS_family_regulators"/>
</dbReference>
<dbReference type="SUPFAM" id="SSF46689">
    <property type="entry name" value="Homeodomain-like"/>
    <property type="match status" value="1"/>
</dbReference>
<dbReference type="GO" id="GO:0043565">
    <property type="term" value="F:sequence-specific DNA binding"/>
    <property type="evidence" value="ECO:0007669"/>
    <property type="project" value="InterPro"/>
</dbReference>
<dbReference type="InterPro" id="IPR035418">
    <property type="entry name" value="AraC-bd_2"/>
</dbReference>
<accession>A0A0T6LU30</accession>
<dbReference type="Proteomes" id="UP000050867">
    <property type="component" value="Unassembled WGS sequence"/>
</dbReference>
<organism evidence="5 6">
    <name type="scientific">Wenjunlia vitaminophila</name>
    <name type="common">Streptomyces vitaminophilus</name>
    <dbReference type="NCBI Taxonomy" id="76728"/>
    <lineage>
        <taxon>Bacteria</taxon>
        <taxon>Bacillati</taxon>
        <taxon>Actinomycetota</taxon>
        <taxon>Actinomycetes</taxon>
        <taxon>Kitasatosporales</taxon>
        <taxon>Streptomycetaceae</taxon>
        <taxon>Wenjunlia</taxon>
    </lineage>
</organism>
<dbReference type="InterPro" id="IPR018060">
    <property type="entry name" value="HTH_AraC"/>
</dbReference>
<dbReference type="Pfam" id="PF12833">
    <property type="entry name" value="HTH_18"/>
    <property type="match status" value="1"/>
</dbReference>
<keyword evidence="2" id="KW-0238">DNA-binding</keyword>
<dbReference type="eggNOG" id="COG2207">
    <property type="taxonomic scope" value="Bacteria"/>
</dbReference>
<evidence type="ECO:0000256" key="3">
    <source>
        <dbReference type="ARBA" id="ARBA00023163"/>
    </source>
</evidence>
<dbReference type="EMBL" id="LLZU01000011">
    <property type="protein sequence ID" value="KRV49552.1"/>
    <property type="molecule type" value="Genomic_DNA"/>
</dbReference>